<dbReference type="CDD" id="cd01647">
    <property type="entry name" value="RT_LTR"/>
    <property type="match status" value="1"/>
</dbReference>
<dbReference type="EMBL" id="JACTNZ010000003">
    <property type="protein sequence ID" value="KAG5558190.1"/>
    <property type="molecule type" value="Genomic_DNA"/>
</dbReference>
<evidence type="ECO:0000256" key="1">
    <source>
        <dbReference type="SAM" id="MobiDB-lite"/>
    </source>
</evidence>
<dbReference type="SUPFAM" id="SSF50630">
    <property type="entry name" value="Acid proteases"/>
    <property type="match status" value="1"/>
</dbReference>
<dbReference type="Gene3D" id="3.30.70.270">
    <property type="match status" value="1"/>
</dbReference>
<dbReference type="Pfam" id="PF13650">
    <property type="entry name" value="Asp_protease_2"/>
    <property type="match status" value="1"/>
</dbReference>
<dbReference type="AlphaFoldDB" id="A0AAV6KZH5"/>
<feature type="compositionally biased region" description="Basic and acidic residues" evidence="1">
    <location>
        <begin position="269"/>
        <end position="278"/>
    </location>
</feature>
<dbReference type="Pfam" id="PF00078">
    <property type="entry name" value="RVT_1"/>
    <property type="match status" value="1"/>
</dbReference>
<feature type="domain" description="Reverse transcriptase" evidence="2">
    <location>
        <begin position="735"/>
        <end position="890"/>
    </location>
</feature>
<accession>A0AAV6KZH5</accession>
<dbReference type="CDD" id="cd00303">
    <property type="entry name" value="retropepsin_like"/>
    <property type="match status" value="1"/>
</dbReference>
<protein>
    <recommendedName>
        <fullName evidence="2">Reverse transcriptase domain-containing protein</fullName>
    </recommendedName>
</protein>
<dbReference type="PANTHER" id="PTHR24559">
    <property type="entry name" value="TRANSPOSON TY3-I GAG-POL POLYPROTEIN"/>
    <property type="match status" value="1"/>
</dbReference>
<comment type="caution">
    <text evidence="3">The sequence shown here is derived from an EMBL/GenBank/DDBJ whole genome shotgun (WGS) entry which is preliminary data.</text>
</comment>
<name>A0AAV6KZH5_9ERIC</name>
<feature type="region of interest" description="Disordered" evidence="1">
    <location>
        <begin position="196"/>
        <end position="287"/>
    </location>
</feature>
<feature type="region of interest" description="Disordered" evidence="1">
    <location>
        <begin position="94"/>
        <end position="145"/>
    </location>
</feature>
<dbReference type="Gene3D" id="2.40.70.10">
    <property type="entry name" value="Acid Proteases"/>
    <property type="match status" value="1"/>
</dbReference>
<gene>
    <name evidence="3" type="ORF">RHGRI_008197</name>
</gene>
<evidence type="ECO:0000259" key="2">
    <source>
        <dbReference type="Pfam" id="PF00078"/>
    </source>
</evidence>
<reference evidence="3" key="1">
    <citation type="submission" date="2020-08" db="EMBL/GenBank/DDBJ databases">
        <title>Plant Genome Project.</title>
        <authorList>
            <person name="Zhang R.-G."/>
        </authorList>
    </citation>
    <scope>NUCLEOTIDE SEQUENCE</scope>
    <source>
        <strain evidence="3">WSP0</strain>
        <tissue evidence="3">Leaf</tissue>
    </source>
</reference>
<dbReference type="SUPFAM" id="SSF56672">
    <property type="entry name" value="DNA/RNA polymerases"/>
    <property type="match status" value="1"/>
</dbReference>
<organism evidence="3 4">
    <name type="scientific">Rhododendron griersonianum</name>
    <dbReference type="NCBI Taxonomy" id="479676"/>
    <lineage>
        <taxon>Eukaryota</taxon>
        <taxon>Viridiplantae</taxon>
        <taxon>Streptophyta</taxon>
        <taxon>Embryophyta</taxon>
        <taxon>Tracheophyta</taxon>
        <taxon>Spermatophyta</taxon>
        <taxon>Magnoliopsida</taxon>
        <taxon>eudicotyledons</taxon>
        <taxon>Gunneridae</taxon>
        <taxon>Pentapetalae</taxon>
        <taxon>asterids</taxon>
        <taxon>Ericales</taxon>
        <taxon>Ericaceae</taxon>
        <taxon>Ericoideae</taxon>
        <taxon>Rhodoreae</taxon>
        <taxon>Rhododendron</taxon>
    </lineage>
</organism>
<dbReference type="Gene3D" id="3.10.10.10">
    <property type="entry name" value="HIV Type 1 Reverse Transcriptase, subunit A, domain 1"/>
    <property type="match status" value="1"/>
</dbReference>
<dbReference type="InterPro" id="IPR053134">
    <property type="entry name" value="RNA-dir_DNA_polymerase"/>
</dbReference>
<dbReference type="InterPro" id="IPR043502">
    <property type="entry name" value="DNA/RNA_pol_sf"/>
</dbReference>
<dbReference type="InterPro" id="IPR021109">
    <property type="entry name" value="Peptidase_aspartic_dom_sf"/>
</dbReference>
<dbReference type="InterPro" id="IPR043128">
    <property type="entry name" value="Rev_trsase/Diguanyl_cyclase"/>
</dbReference>
<keyword evidence="4" id="KW-1185">Reference proteome</keyword>
<feature type="compositionally biased region" description="Polar residues" evidence="1">
    <location>
        <begin position="196"/>
        <end position="226"/>
    </location>
</feature>
<proteinExistence type="predicted"/>
<dbReference type="PANTHER" id="PTHR24559:SF444">
    <property type="entry name" value="REVERSE TRANSCRIPTASE DOMAIN-CONTAINING PROTEIN"/>
    <property type="match status" value="1"/>
</dbReference>
<evidence type="ECO:0000313" key="3">
    <source>
        <dbReference type="EMBL" id="KAG5558190.1"/>
    </source>
</evidence>
<evidence type="ECO:0000313" key="4">
    <source>
        <dbReference type="Proteomes" id="UP000823749"/>
    </source>
</evidence>
<sequence>MLNSGSSNPGKFQLNEQHDLAHKVAQLSRQIENLQLNKVAGVASVGKVEEFCFICDVSGHATGDCQMLPAVKDILQGTAPCPVEVNAVNQRLDPYSSTYNAPQQQAFRPPQSQGAPRFPHNQQPPGFAPPGPSHGQMPNQFQPPKRSWEDIMSSFVQSQATLNDQTTQALGEINKQMVKLNNTVGLLQQERGKLPTQTQVNPQGQHFVGSSSVPSPEQAKSITTLRSGKEVDKTIPPKPIKPRVTPSIVQVPDQPIDSPTSEPSPVGEQPEKSQDKEPTAPVSQIPAPFPQRLKAPAHANTNAEIYELFKQVRINIPLVDAVKQIPTYAKFLKDLCTQKRKLNVQKRVFLTEQVSSIIQTNAVPKYKDPGCPTISLTIGDKKIEKALLDLGASVNLLPYSVYEQLGLGEMRPTPVTLQLADRSIRVPRGVVEDVLVQVDNFIYPVDFVVLDVCPVPSSQAVTSTPVILGRPFLATADAVIHCRSGLLNLTFGNMKMEVNVFNIGSQMGDDECIHEVNLIDSLVQEHVDNVLCKDPLEVCLTTEEATFLDSPEVEYLCSLLDMADVCGTDLWSPKFEELPPLECKTLPSSIKPPKLELKVLPDTLKYAFLGGNDTYPVVISSSLGSLQESQLLDLLKRHTKAIGWTIADIKGIDATICSHHIALEDDIKPSRQPQRRLNPIMKDVVKAEVLKLLDVGIIYPIADSKWVSPIQVVPKKSGITVVPNANNELVPTRVTTGWRVCIDYRKLNASTRKDHFPLPFIDQILERVAGHAYYCFLDGYSGYNQIEVALADQEKTTFTCPFGTFAYRRMPFGLCNAPGTFSRCMMGIFSDMIEKIVEVFMDDFSVFGDSFEACLENLERVLARCEEKNLVLNWEKCHFMVTNGIVLGHIVSEKELKWTRPRLILSPPSQPLNVLRISAPSSGMPGFIGVSSRISVQFQGRCATFSLRMPRLSGPRLVKKRSKS</sequence>
<dbReference type="Proteomes" id="UP000823749">
    <property type="component" value="Chromosome 3"/>
</dbReference>
<dbReference type="InterPro" id="IPR000477">
    <property type="entry name" value="RT_dom"/>
</dbReference>
<feature type="compositionally biased region" description="Polar residues" evidence="1">
    <location>
        <begin position="95"/>
        <end position="124"/>
    </location>
</feature>